<dbReference type="GO" id="GO:0006979">
    <property type="term" value="P:response to oxidative stress"/>
    <property type="evidence" value="ECO:0007669"/>
    <property type="project" value="TreeGrafter"/>
</dbReference>
<evidence type="ECO:0000256" key="2">
    <source>
        <dbReference type="ARBA" id="ARBA00022448"/>
    </source>
</evidence>
<dbReference type="InterPro" id="IPR050722">
    <property type="entry name" value="Pyruvate:ferred/Flavod_OxRd"/>
</dbReference>
<evidence type="ECO:0000313" key="14">
    <source>
        <dbReference type="EMBL" id="PKD44968.1"/>
    </source>
</evidence>
<evidence type="ECO:0000256" key="8">
    <source>
        <dbReference type="ARBA" id="ARBA00023014"/>
    </source>
</evidence>
<feature type="binding site" evidence="12">
    <location>
        <position position="702"/>
    </location>
    <ligand>
        <name>[4Fe-4S] cluster</name>
        <dbReference type="ChEBI" id="CHEBI:49883"/>
        <label>1</label>
    </ligand>
</feature>
<feature type="binding site" evidence="12">
    <location>
        <position position="855"/>
    </location>
    <ligand>
        <name>[4Fe-4S] cluster</name>
        <dbReference type="ChEBI" id="CHEBI:49883"/>
        <label>3</label>
    </ligand>
</feature>
<dbReference type="SUPFAM" id="SSF53323">
    <property type="entry name" value="Pyruvate-ferredoxin oxidoreductase, PFOR, domain III"/>
    <property type="match status" value="1"/>
</dbReference>
<feature type="binding site" evidence="12">
    <location>
        <position position="706"/>
    </location>
    <ligand>
        <name>[4Fe-4S] cluster</name>
        <dbReference type="ChEBI" id="CHEBI:49883"/>
        <label>2</label>
    </ligand>
</feature>
<dbReference type="InterPro" id="IPR033412">
    <property type="entry name" value="PFOR_II"/>
</dbReference>
<feature type="binding site" evidence="10">
    <location>
        <position position="114"/>
    </location>
    <ligand>
        <name>pyruvate</name>
        <dbReference type="ChEBI" id="CHEBI:15361"/>
    </ligand>
</feature>
<dbReference type="GO" id="GO:0030976">
    <property type="term" value="F:thiamine pyrophosphate binding"/>
    <property type="evidence" value="ECO:0007669"/>
    <property type="project" value="InterPro"/>
</dbReference>
<accession>A0A2N0VL91</accession>
<dbReference type="Proteomes" id="UP000233398">
    <property type="component" value="Unassembled WGS sequence"/>
</dbReference>
<feature type="binding site" evidence="12">
    <location>
        <position position="827"/>
    </location>
    <ligand>
        <name>[4Fe-4S] cluster</name>
        <dbReference type="ChEBI" id="CHEBI:49883"/>
        <label>3</label>
    </ligand>
</feature>
<dbReference type="FunFam" id="3.40.50.970:FF:000041">
    <property type="entry name" value="Pyruvate:ferredoxin (Flavodoxin) oxidoreductase"/>
    <property type="match status" value="1"/>
</dbReference>
<dbReference type="InterPro" id="IPR019752">
    <property type="entry name" value="Pyrv/ketoisovalerate_OxRed_cat"/>
</dbReference>
<evidence type="ECO:0000256" key="9">
    <source>
        <dbReference type="PIRNR" id="PIRNR000159"/>
    </source>
</evidence>
<evidence type="ECO:0000256" key="5">
    <source>
        <dbReference type="ARBA" id="ARBA00022982"/>
    </source>
</evidence>
<sequence>MSNQKVTLDANEAAAYVAHKVSEVIAIYPITPASPMGEWSDQWSMAGKKNIWGTVPEVVELQSEGGAAGTMHGALQTGALTTTFTASQGLLLMMPNLYKIAGELTPAVVHVASRTVATHALSIFGDHSDTMAMRMTGMAILSSNSVQEAMDMALISHAATLETRIPFLHFFDGFRTSHEVQKIDQIPVEVMEQLINDDKIIEHRNRALTPDNPLLRGTAQNPDVFFQARETGNKYYNAAPDLVQKTMDQFGKLTGRSYKLFEYHGPEDAEKVVILMGSGAETAHEAVDKMNENGEKVGLIKVRLFRPFSMRHLIESLPDTIKGIAVLDRTKEPGSAGEPLYNDIVSTLQENRVEGWKSLPSDLKVINGRYGLSSKEFTPPMVKRIFDELDEEKPKNHFTIGINDDVTHTSLDYSTDGWDSDEEVFEGLFYGLGADGTVSANKNSIKIIGNNTDHYAQGYFVYDSKKSGATTVSHLRFGPNPIRSAYLIDKANFIACHQFQFLNQLDMLKKARKGSTFLINAPFEKDEVWDNLPKKVQEQIIEKELKFYSIDAYKVARENGMGTRINTVMQTCFFAISDILPREEAIQLIKDGIKKAYGAKGEKILQSNYKAVDNSIENLFEIPVPKEVTSVQEMRPPVPEEAPEFVQRVIAEIISGNGDDLPVSAFEADGTFPTGTTKWEKRNIAQEIPVLDPDICIQCGKCAMVCPHAVIRMKAFDGELLEASPDSFKYMDARGREWPEDTKVSVQVSPEDCTGCELCVEVCPAKDRKEVGRKALNMEPIDPLLEQEKENWNFFVNLPEYDRSKLKVETVKGSQFLEPLFEFSGACAGCGETPYIKLVTQLFGDRMVIANATGCSSIYGGNLPATPYTKNSQGLGPAWSNSLFEDNAEFGLGFRLTIDKQAEQAREMLQKMNGHVDKKLVEDILNADQTTEPGIYEQRERVASLKESLGKTDDSKAKMLTSIADYLVRKSVWIFGGDGWAYDIGYGGLDHVLASGKDVNILVMDTEVYSNTGGQCSKATPLGAVAKFAAAGKRTGKKDLGLMSVAGGHAYVARVAMGASDMQSIKAVLEAESYPGPSIIIAYSHCIAHGYDMKFGLNQQKLAVDSGYWPLFRFDPRKEEEGKNPFQLDSKPPKINLEEYAYNEMRYLMLAKSQPKVAKQLMTQAQSEVKEQWRVYEEMVKVYDPVKKNGESENGSGK</sequence>
<keyword evidence="5 9" id="KW-0249">Electron transport</keyword>
<dbReference type="PIRSF" id="PIRSF000159">
    <property type="entry name" value="NifJ"/>
    <property type="match status" value="1"/>
</dbReference>
<feature type="binding site" evidence="12">
    <location>
        <position position="753"/>
    </location>
    <ligand>
        <name>[4Fe-4S] cluster</name>
        <dbReference type="ChEBI" id="CHEBI:49883"/>
        <label>2</label>
    </ligand>
</feature>
<feature type="site" description="Important for catalytic activity" evidence="11">
    <location>
        <position position="114"/>
    </location>
</feature>
<dbReference type="GO" id="GO:0051539">
    <property type="term" value="F:4 iron, 4 sulfur cluster binding"/>
    <property type="evidence" value="ECO:0007669"/>
    <property type="project" value="UniProtKB-KW"/>
</dbReference>
<feature type="binding site" evidence="10">
    <location>
        <position position="64"/>
    </location>
    <ligand>
        <name>thiamine diphosphate</name>
        <dbReference type="ChEBI" id="CHEBI:58937"/>
    </ligand>
</feature>
<dbReference type="InterPro" id="IPR037112">
    <property type="entry name" value="Pyrv-flavodox_OxR_EKR_sf"/>
</dbReference>
<dbReference type="AlphaFoldDB" id="A0A2N0VL91"/>
<dbReference type="Pfam" id="PF02775">
    <property type="entry name" value="TPP_enzyme_C"/>
    <property type="match status" value="1"/>
</dbReference>
<protein>
    <submittedName>
        <fullName evidence="14">Pyruvate:ferredoxin (Flavodoxin) oxidoreductase</fullName>
    </submittedName>
</protein>
<evidence type="ECO:0000256" key="10">
    <source>
        <dbReference type="PIRSR" id="PIRSR000159-1"/>
    </source>
</evidence>
<feature type="domain" description="4Fe-4S ferredoxin-type" evidence="13">
    <location>
        <begin position="744"/>
        <end position="774"/>
    </location>
</feature>
<feature type="binding site" evidence="12">
    <location>
        <position position="1086"/>
    </location>
    <ligand>
        <name>[4Fe-4S] cluster</name>
        <dbReference type="ChEBI" id="CHEBI:49883"/>
        <label>3</label>
    </ligand>
</feature>
<organism evidence="14 15">
    <name type="scientific">Rhodohalobacter barkolensis</name>
    <dbReference type="NCBI Taxonomy" id="2053187"/>
    <lineage>
        <taxon>Bacteria</taxon>
        <taxon>Pseudomonadati</taxon>
        <taxon>Balneolota</taxon>
        <taxon>Balneolia</taxon>
        <taxon>Balneolales</taxon>
        <taxon>Balneolaceae</taxon>
        <taxon>Rhodohalobacter</taxon>
    </lineage>
</organism>
<dbReference type="InterPro" id="IPR009014">
    <property type="entry name" value="Transketo_C/PFOR_II"/>
</dbReference>
<comment type="caution">
    <text evidence="14">The sequence shown here is derived from an EMBL/GenBank/DDBJ whole genome shotgun (WGS) entry which is preliminary data.</text>
</comment>
<proteinExistence type="inferred from homology"/>
<dbReference type="InterPro" id="IPR029061">
    <property type="entry name" value="THDP-binding"/>
</dbReference>
<feature type="site" description="Important for catalytic activity" evidence="11">
    <location>
        <position position="31"/>
    </location>
</feature>
<dbReference type="FunFam" id="3.40.920.10:FF:000001">
    <property type="entry name" value="Pyruvate:ferredoxin (Flavodoxin) oxidoreductase"/>
    <property type="match status" value="1"/>
</dbReference>
<feature type="binding site" evidence="12">
    <location>
        <position position="759"/>
    </location>
    <ligand>
        <name>[4Fe-4S] cluster</name>
        <dbReference type="ChEBI" id="CHEBI:49883"/>
        <label>2</label>
    </ligand>
</feature>
<keyword evidence="15" id="KW-1185">Reference proteome</keyword>
<dbReference type="Pfam" id="PF01558">
    <property type="entry name" value="POR"/>
    <property type="match status" value="1"/>
</dbReference>
<dbReference type="RefSeq" id="WP_101072285.1">
    <property type="nucleotide sequence ID" value="NZ_PISP01000001.1"/>
</dbReference>
<feature type="site" description="Important for catalytic activity" evidence="11">
    <location>
        <position position="1011"/>
    </location>
</feature>
<name>A0A2N0VL91_9BACT</name>
<feature type="domain" description="4Fe-4S ferredoxin-type" evidence="13">
    <location>
        <begin position="687"/>
        <end position="716"/>
    </location>
</feature>
<feature type="binding site" evidence="12">
    <location>
        <position position="696"/>
    </location>
    <ligand>
        <name>[4Fe-4S] cluster</name>
        <dbReference type="ChEBI" id="CHEBI:49883"/>
        <label>1</label>
    </ligand>
</feature>
<dbReference type="Gene3D" id="3.40.50.920">
    <property type="match status" value="1"/>
</dbReference>
<dbReference type="InterPro" id="IPR002880">
    <property type="entry name" value="Pyrv_Fd/Flavodoxin_OxRdtase_N"/>
</dbReference>
<dbReference type="Pfam" id="PF10371">
    <property type="entry name" value="EKR"/>
    <property type="match status" value="1"/>
</dbReference>
<feature type="binding site" evidence="10">
    <location>
        <begin position="1006"/>
        <end position="1011"/>
    </location>
    <ligand>
        <name>thiamine diphosphate</name>
        <dbReference type="ChEBI" id="CHEBI:58937"/>
    </ligand>
</feature>
<evidence type="ECO:0000256" key="1">
    <source>
        <dbReference type="ARBA" id="ARBA00009032"/>
    </source>
</evidence>
<dbReference type="Gene3D" id="3.30.70.20">
    <property type="match status" value="1"/>
</dbReference>
<dbReference type="FunFam" id="3.30.70.20:FF:000022">
    <property type="entry name" value="Pyruvate:ferredoxin (Flavodoxin) oxidoreductase"/>
    <property type="match status" value="1"/>
</dbReference>
<feature type="binding site" evidence="10">
    <location>
        <position position="855"/>
    </location>
    <ligand>
        <name>thiamine diphosphate</name>
        <dbReference type="ChEBI" id="CHEBI:58937"/>
    </ligand>
</feature>
<dbReference type="SMART" id="SM00890">
    <property type="entry name" value="EKR"/>
    <property type="match status" value="1"/>
</dbReference>
<evidence type="ECO:0000313" key="15">
    <source>
        <dbReference type="Proteomes" id="UP000233398"/>
    </source>
</evidence>
<dbReference type="PROSITE" id="PS00198">
    <property type="entry name" value="4FE4S_FER_1"/>
    <property type="match status" value="1"/>
</dbReference>
<comment type="cofactor">
    <cofactor evidence="12">
        <name>[4Fe-4S] cluster</name>
        <dbReference type="ChEBI" id="CHEBI:49883"/>
    </cofactor>
    <text evidence="12">Binds 3 [4Fe-4S] clusters per subunit.</text>
</comment>
<feature type="binding site" evidence="10">
    <location>
        <position position="31"/>
    </location>
    <ligand>
        <name>pyruvate</name>
        <dbReference type="ChEBI" id="CHEBI:15361"/>
    </ligand>
</feature>
<keyword evidence="14" id="KW-0670">Pyruvate</keyword>
<dbReference type="InterPro" id="IPR002869">
    <property type="entry name" value="Pyrv_flavodox_OxRed_cen"/>
</dbReference>
<dbReference type="EMBL" id="PISP01000001">
    <property type="protein sequence ID" value="PKD44968.1"/>
    <property type="molecule type" value="Genomic_DNA"/>
</dbReference>
<evidence type="ECO:0000256" key="4">
    <source>
        <dbReference type="ARBA" id="ARBA00022723"/>
    </source>
</evidence>
<evidence type="ECO:0000256" key="12">
    <source>
        <dbReference type="PIRSR" id="PIRSR000159-50"/>
    </source>
</evidence>
<feature type="binding site" evidence="12">
    <location>
        <position position="763"/>
    </location>
    <ligand>
        <name>[4Fe-4S] cluster</name>
        <dbReference type="ChEBI" id="CHEBI:49883"/>
        <label>1</label>
    </ligand>
</feature>
<dbReference type="PROSITE" id="PS51379">
    <property type="entry name" value="4FE4S_FER_2"/>
    <property type="match status" value="2"/>
</dbReference>
<evidence type="ECO:0000256" key="7">
    <source>
        <dbReference type="ARBA" id="ARBA00023004"/>
    </source>
</evidence>
<keyword evidence="4 12" id="KW-0479">Metal-binding</keyword>
<dbReference type="Pfam" id="PF17147">
    <property type="entry name" value="PFOR_II"/>
    <property type="match status" value="1"/>
</dbReference>
<dbReference type="GO" id="GO:0044281">
    <property type="term" value="P:small molecule metabolic process"/>
    <property type="evidence" value="ECO:0007669"/>
    <property type="project" value="UniProtKB-ARBA"/>
</dbReference>
<dbReference type="SUPFAM" id="SSF52518">
    <property type="entry name" value="Thiamin diphosphate-binding fold (THDP-binding)"/>
    <property type="match status" value="2"/>
</dbReference>
<dbReference type="NCBIfam" id="TIGR02176">
    <property type="entry name" value="pyruv_ox_red"/>
    <property type="match status" value="1"/>
</dbReference>
<feature type="binding site" evidence="12">
    <location>
        <position position="830"/>
    </location>
    <ligand>
        <name>[4Fe-4S] cluster</name>
        <dbReference type="ChEBI" id="CHEBI:49883"/>
        <label>3</label>
    </ligand>
</feature>
<keyword evidence="3 12" id="KW-0004">4Fe-4S</keyword>
<dbReference type="InterPro" id="IPR017896">
    <property type="entry name" value="4Fe4S_Fe-S-bd"/>
</dbReference>
<dbReference type="PANTHER" id="PTHR32154:SF0">
    <property type="entry name" value="PYRUVATE-FLAVODOXIN OXIDOREDUCTASE-RELATED"/>
    <property type="match status" value="1"/>
</dbReference>
<dbReference type="PANTHER" id="PTHR32154">
    <property type="entry name" value="PYRUVATE-FLAVODOXIN OXIDOREDUCTASE-RELATED"/>
    <property type="match status" value="1"/>
</dbReference>
<dbReference type="Pfam" id="PF12838">
    <property type="entry name" value="Fer4_7"/>
    <property type="match status" value="1"/>
</dbReference>
<dbReference type="Gene3D" id="3.40.50.970">
    <property type="match status" value="2"/>
</dbReference>
<dbReference type="GO" id="GO:0005506">
    <property type="term" value="F:iron ion binding"/>
    <property type="evidence" value="ECO:0007669"/>
    <property type="project" value="InterPro"/>
</dbReference>
<dbReference type="InterPro" id="IPR017900">
    <property type="entry name" value="4Fe4S_Fe_S_CS"/>
</dbReference>
<dbReference type="Gene3D" id="3.40.920.10">
    <property type="entry name" value="Pyruvate-ferredoxin oxidoreductase, PFOR, domain III"/>
    <property type="match status" value="1"/>
</dbReference>
<dbReference type="Gene3D" id="4.10.780.10">
    <property type="entry name" value="Pyruvate-flavodoxin oxidoreductase, EKR domain"/>
    <property type="match status" value="1"/>
</dbReference>
<feature type="binding site" evidence="10">
    <location>
        <position position="832"/>
    </location>
    <ligand>
        <name>thiamine diphosphate</name>
        <dbReference type="ChEBI" id="CHEBI:58937"/>
    </ligand>
</feature>
<feature type="binding site" evidence="12">
    <location>
        <position position="756"/>
    </location>
    <ligand>
        <name>[4Fe-4S] cluster</name>
        <dbReference type="ChEBI" id="CHEBI:49883"/>
        <label>2</label>
    </ligand>
</feature>
<keyword evidence="8 12" id="KW-0411">Iron-sulfur</keyword>
<keyword evidence="2 9" id="KW-0813">Transport</keyword>
<comment type="similarity">
    <text evidence="1 9">Belongs to the pyruvate:ferredoxin/flavodoxin oxidoreductase family.</text>
</comment>
<dbReference type="Pfam" id="PF01855">
    <property type="entry name" value="POR_N"/>
    <property type="match status" value="1"/>
</dbReference>
<dbReference type="InterPro" id="IPR019456">
    <property type="entry name" value="Pyrv-flavodox_OxRtase_EKR"/>
</dbReference>
<feature type="site" description="Important for catalytic activity" evidence="11">
    <location>
        <position position="64"/>
    </location>
</feature>
<keyword evidence="7 12" id="KW-0408">Iron</keyword>
<dbReference type="OrthoDB" id="9808559at2"/>
<dbReference type="InterPro" id="IPR011895">
    <property type="entry name" value="Pyrv_flavodox_OxRed"/>
</dbReference>
<keyword evidence="6 9" id="KW-0560">Oxidoreductase</keyword>
<evidence type="ECO:0000256" key="3">
    <source>
        <dbReference type="ARBA" id="ARBA00022485"/>
    </source>
</evidence>
<dbReference type="SUPFAM" id="SSF54862">
    <property type="entry name" value="4Fe-4S ferredoxins"/>
    <property type="match status" value="1"/>
</dbReference>
<gene>
    <name evidence="14" type="primary">nifJ</name>
    <name evidence="14" type="ORF">CWD77_05775</name>
</gene>
<dbReference type="CDD" id="cd03377">
    <property type="entry name" value="TPP_PFOR_PNO"/>
    <property type="match status" value="1"/>
</dbReference>
<feature type="binding site" evidence="12">
    <location>
        <position position="699"/>
    </location>
    <ligand>
        <name>[4Fe-4S] cluster</name>
        <dbReference type="ChEBI" id="CHEBI:49883"/>
        <label>1</label>
    </ligand>
</feature>
<reference evidence="14 15" key="1">
    <citation type="submission" date="2017-11" db="EMBL/GenBank/DDBJ databases">
        <title>Rhodohalobacter 15182 sp. nov., isolated from a salt lake.</title>
        <authorList>
            <person name="Han S."/>
        </authorList>
    </citation>
    <scope>NUCLEOTIDE SEQUENCE [LARGE SCALE GENOMIC DNA]</scope>
    <source>
        <strain evidence="14 15">15182</strain>
    </source>
</reference>
<dbReference type="GO" id="GO:0016903">
    <property type="term" value="F:oxidoreductase activity, acting on the aldehyde or oxo group of donors"/>
    <property type="evidence" value="ECO:0007669"/>
    <property type="project" value="InterPro"/>
</dbReference>
<dbReference type="InterPro" id="IPR011766">
    <property type="entry name" value="TPP_enzyme_TPP-bd"/>
</dbReference>
<dbReference type="CDD" id="cd07034">
    <property type="entry name" value="TPP_PYR_PFOR_IOR-alpha_like"/>
    <property type="match status" value="1"/>
</dbReference>
<evidence type="ECO:0000256" key="11">
    <source>
        <dbReference type="PIRSR" id="PIRSR000159-2"/>
    </source>
</evidence>
<dbReference type="FunFam" id="3.40.50.920:FF:000007">
    <property type="entry name" value="Pyruvate:ferredoxin (Flavodoxin) oxidoreductase"/>
    <property type="match status" value="1"/>
</dbReference>
<evidence type="ECO:0000259" key="13">
    <source>
        <dbReference type="PROSITE" id="PS51379"/>
    </source>
</evidence>
<dbReference type="GO" id="GO:0022900">
    <property type="term" value="P:electron transport chain"/>
    <property type="evidence" value="ECO:0007669"/>
    <property type="project" value="InterPro"/>
</dbReference>
<dbReference type="SUPFAM" id="SSF52922">
    <property type="entry name" value="TK C-terminal domain-like"/>
    <property type="match status" value="1"/>
</dbReference>
<dbReference type="FunFam" id="3.40.50.970:FF:000012">
    <property type="entry name" value="Pyruvate:ferredoxin (Flavodoxin) oxidoreductase"/>
    <property type="match status" value="1"/>
</dbReference>
<evidence type="ECO:0000256" key="6">
    <source>
        <dbReference type="ARBA" id="ARBA00023002"/>
    </source>
</evidence>
<feature type="binding site" evidence="10">
    <location>
        <begin position="977"/>
        <end position="980"/>
    </location>
    <ligand>
        <name>thiamine diphosphate</name>
        <dbReference type="ChEBI" id="CHEBI:58937"/>
    </ligand>
</feature>